<dbReference type="InterPro" id="IPR001383">
    <property type="entry name" value="Ribosomal_bL28_bact-type"/>
</dbReference>
<accession>A0A926EZE5</accession>
<keyword evidence="2 5" id="KW-0689">Ribosomal protein</keyword>
<dbReference type="GO" id="GO:1990904">
    <property type="term" value="C:ribonucleoprotein complex"/>
    <property type="evidence" value="ECO:0007669"/>
    <property type="project" value="UniProtKB-KW"/>
</dbReference>
<evidence type="ECO:0000256" key="5">
    <source>
        <dbReference type="HAMAP-Rule" id="MF_00373"/>
    </source>
</evidence>
<dbReference type="HAMAP" id="MF_00373">
    <property type="entry name" value="Ribosomal_bL28"/>
    <property type="match status" value="1"/>
</dbReference>
<dbReference type="GO" id="GO:0003735">
    <property type="term" value="F:structural constituent of ribosome"/>
    <property type="evidence" value="ECO:0007669"/>
    <property type="project" value="InterPro"/>
</dbReference>
<dbReference type="PANTHER" id="PTHR39080:SF1">
    <property type="entry name" value="LARGE RIBOSOMAL SUBUNIT PROTEIN BL28A"/>
    <property type="match status" value="1"/>
</dbReference>
<evidence type="ECO:0000256" key="1">
    <source>
        <dbReference type="ARBA" id="ARBA00008760"/>
    </source>
</evidence>
<gene>
    <name evidence="5" type="primary">rpmB</name>
    <name evidence="6" type="ORF">H8689_04905</name>
</gene>
<dbReference type="SUPFAM" id="SSF143800">
    <property type="entry name" value="L28p-like"/>
    <property type="match status" value="1"/>
</dbReference>
<dbReference type="Proteomes" id="UP000601522">
    <property type="component" value="Unassembled WGS sequence"/>
</dbReference>
<evidence type="ECO:0000256" key="3">
    <source>
        <dbReference type="ARBA" id="ARBA00023274"/>
    </source>
</evidence>
<organism evidence="6 7">
    <name type="scientific">Wansuia hejianensis</name>
    <dbReference type="NCBI Taxonomy" id="2763667"/>
    <lineage>
        <taxon>Bacteria</taxon>
        <taxon>Bacillati</taxon>
        <taxon>Bacillota</taxon>
        <taxon>Clostridia</taxon>
        <taxon>Lachnospirales</taxon>
        <taxon>Lachnospiraceae</taxon>
        <taxon>Wansuia</taxon>
    </lineage>
</organism>
<dbReference type="Gene3D" id="2.30.170.40">
    <property type="entry name" value="Ribosomal protein L28/L24"/>
    <property type="match status" value="1"/>
</dbReference>
<dbReference type="InterPro" id="IPR037147">
    <property type="entry name" value="Ribosomal_bL28_sf"/>
</dbReference>
<comment type="similarity">
    <text evidence="1 5">Belongs to the bacterial ribosomal protein bL28 family.</text>
</comment>
<dbReference type="InterPro" id="IPR026569">
    <property type="entry name" value="Ribosomal_bL28"/>
</dbReference>
<name>A0A926EZE5_9FIRM</name>
<dbReference type="AlphaFoldDB" id="A0A926EZE5"/>
<dbReference type="GO" id="GO:0005840">
    <property type="term" value="C:ribosome"/>
    <property type="evidence" value="ECO:0007669"/>
    <property type="project" value="UniProtKB-KW"/>
</dbReference>
<evidence type="ECO:0000256" key="4">
    <source>
        <dbReference type="ARBA" id="ARBA00035174"/>
    </source>
</evidence>
<sequence length="63" mass="7104">MARSCDVCGKGKVYGNKVTFSNRKISRSWSPNIRRVRAVVNGSVKRINVCTRCLRSGYVERAL</sequence>
<dbReference type="RefSeq" id="WP_249323309.1">
    <property type="nucleotide sequence ID" value="NZ_JACRTK010000002.1"/>
</dbReference>
<evidence type="ECO:0000313" key="7">
    <source>
        <dbReference type="Proteomes" id="UP000601522"/>
    </source>
</evidence>
<keyword evidence="7" id="KW-1185">Reference proteome</keyword>
<dbReference type="PANTHER" id="PTHR39080">
    <property type="entry name" value="50S RIBOSOMAL PROTEIN L28"/>
    <property type="match status" value="1"/>
</dbReference>
<dbReference type="Pfam" id="PF00830">
    <property type="entry name" value="Ribosomal_L28"/>
    <property type="match status" value="1"/>
</dbReference>
<dbReference type="NCBIfam" id="TIGR00009">
    <property type="entry name" value="L28"/>
    <property type="match status" value="1"/>
</dbReference>
<dbReference type="InterPro" id="IPR050096">
    <property type="entry name" value="Bacterial_rp_bL28"/>
</dbReference>
<keyword evidence="3 5" id="KW-0687">Ribonucleoprotein</keyword>
<evidence type="ECO:0000313" key="6">
    <source>
        <dbReference type="EMBL" id="MBC8590466.1"/>
    </source>
</evidence>
<protein>
    <recommendedName>
        <fullName evidence="4 5">Large ribosomal subunit protein bL28</fullName>
    </recommendedName>
</protein>
<reference evidence="6 7" key="1">
    <citation type="submission" date="2020-08" db="EMBL/GenBank/DDBJ databases">
        <title>Genome public.</title>
        <authorList>
            <person name="Liu C."/>
            <person name="Sun Q."/>
        </authorList>
    </citation>
    <scope>NUCLEOTIDE SEQUENCE [LARGE SCALE GENOMIC DNA]</scope>
    <source>
        <strain evidence="6 7">NSJ-26</strain>
    </source>
</reference>
<evidence type="ECO:0000256" key="2">
    <source>
        <dbReference type="ARBA" id="ARBA00022980"/>
    </source>
</evidence>
<dbReference type="EMBL" id="JACRTK010000002">
    <property type="protein sequence ID" value="MBC8590466.1"/>
    <property type="molecule type" value="Genomic_DNA"/>
</dbReference>
<dbReference type="GO" id="GO:0006412">
    <property type="term" value="P:translation"/>
    <property type="evidence" value="ECO:0007669"/>
    <property type="project" value="UniProtKB-UniRule"/>
</dbReference>
<proteinExistence type="inferred from homology"/>
<comment type="caution">
    <text evidence="6">The sequence shown here is derived from an EMBL/GenBank/DDBJ whole genome shotgun (WGS) entry which is preliminary data.</text>
</comment>
<dbReference type="InterPro" id="IPR034704">
    <property type="entry name" value="Ribosomal_bL28/bL31-like_sf"/>
</dbReference>